<dbReference type="PROSITE" id="PS00198">
    <property type="entry name" value="4FE4S_FER_1"/>
    <property type="match status" value="1"/>
</dbReference>
<keyword evidence="3" id="KW-0479">Metal-binding</keyword>
<evidence type="ECO:0000313" key="10">
    <source>
        <dbReference type="Proteomes" id="UP001222800"/>
    </source>
</evidence>
<evidence type="ECO:0000256" key="1">
    <source>
        <dbReference type="ARBA" id="ARBA00022448"/>
    </source>
</evidence>
<dbReference type="SUPFAM" id="SSF54862">
    <property type="entry name" value="4Fe-4S ferredoxins"/>
    <property type="match status" value="1"/>
</dbReference>
<keyword evidence="5" id="KW-0408">Iron</keyword>
<feature type="transmembrane region" description="Helical" evidence="7">
    <location>
        <begin position="116"/>
        <end position="133"/>
    </location>
</feature>
<keyword evidence="7" id="KW-1133">Transmembrane helix</keyword>
<dbReference type="RefSeq" id="WP_277733177.1">
    <property type="nucleotide sequence ID" value="NZ_CP120733.1"/>
</dbReference>
<keyword evidence="6" id="KW-0411">Iron-sulfur</keyword>
<evidence type="ECO:0000256" key="6">
    <source>
        <dbReference type="ARBA" id="ARBA00023014"/>
    </source>
</evidence>
<reference evidence="9 10" key="1">
    <citation type="submission" date="2023-03" db="EMBL/GenBank/DDBJ databases">
        <title>Complete genome sequence of Tepidibacter sp. SWIR-1, isolated from a deep-sea hydrothermal vent.</title>
        <authorList>
            <person name="Li X."/>
        </authorList>
    </citation>
    <scope>NUCLEOTIDE SEQUENCE [LARGE SCALE GENOMIC DNA]</scope>
    <source>
        <strain evidence="9 10">SWIR-1</strain>
    </source>
</reference>
<evidence type="ECO:0000256" key="4">
    <source>
        <dbReference type="ARBA" id="ARBA00022982"/>
    </source>
</evidence>
<dbReference type="PANTHER" id="PTHR30176:SF3">
    <property type="entry name" value="FERREDOXIN-TYPE PROTEIN NAPH"/>
    <property type="match status" value="1"/>
</dbReference>
<keyword evidence="4" id="KW-0249">Electron transport</keyword>
<evidence type="ECO:0000256" key="2">
    <source>
        <dbReference type="ARBA" id="ARBA00022485"/>
    </source>
</evidence>
<keyword evidence="1" id="KW-0813">Transport</keyword>
<feature type="domain" description="4Fe-4S ferredoxin-type" evidence="8">
    <location>
        <begin position="239"/>
        <end position="270"/>
    </location>
</feature>
<feature type="domain" description="4Fe-4S ferredoxin-type" evidence="8">
    <location>
        <begin position="216"/>
        <end position="235"/>
    </location>
</feature>
<proteinExistence type="predicted"/>
<organism evidence="9 10">
    <name type="scientific">Tepidibacter hydrothermalis</name>
    <dbReference type="NCBI Taxonomy" id="3036126"/>
    <lineage>
        <taxon>Bacteria</taxon>
        <taxon>Bacillati</taxon>
        <taxon>Bacillota</taxon>
        <taxon>Clostridia</taxon>
        <taxon>Peptostreptococcales</taxon>
        <taxon>Peptostreptococcaceae</taxon>
        <taxon>Tepidibacter</taxon>
    </lineage>
</organism>
<keyword evidence="10" id="KW-1185">Reference proteome</keyword>
<evidence type="ECO:0000256" key="3">
    <source>
        <dbReference type="ARBA" id="ARBA00022723"/>
    </source>
</evidence>
<dbReference type="InterPro" id="IPR017900">
    <property type="entry name" value="4Fe4S_Fe_S_CS"/>
</dbReference>
<evidence type="ECO:0000256" key="5">
    <source>
        <dbReference type="ARBA" id="ARBA00023004"/>
    </source>
</evidence>
<evidence type="ECO:0000256" key="7">
    <source>
        <dbReference type="SAM" id="Phobius"/>
    </source>
</evidence>
<sequence length="271" mass="30242">MKRKMIQLISSLITNANLNGFLQGKIYKGTSKKICVPGLNCYSCPGAVGSCPIGAIQAVMGSSKYNLSFYIFGILILIGTLIGRLVCGFLCPFGFIQELLYKIKTIKFKLPRWTRFIKYFILVIFVIMLPILLTNELGMGDPTFCKYICPAGTLEGGIPLVLLNPVLQKSLGILFKWKMIILIFTIILSIAIFRPFCKVICPLGAIYAIFNPISIYRYSIDDKKCVSCGKCSRKCNMDIEIYKNPNSLECIRCGECKNICPTGAIKSEFKL</sequence>
<feature type="transmembrane region" description="Helical" evidence="7">
    <location>
        <begin position="173"/>
        <end position="193"/>
    </location>
</feature>
<evidence type="ECO:0000313" key="9">
    <source>
        <dbReference type="EMBL" id="WFD11189.1"/>
    </source>
</evidence>
<dbReference type="PANTHER" id="PTHR30176">
    <property type="entry name" value="FERREDOXIN-TYPE PROTEIN NAPH"/>
    <property type="match status" value="1"/>
</dbReference>
<name>A0ABY8EHF0_9FIRM</name>
<dbReference type="Proteomes" id="UP001222800">
    <property type="component" value="Chromosome"/>
</dbReference>
<protein>
    <submittedName>
        <fullName evidence="9">4Fe-4S binding protein</fullName>
    </submittedName>
</protein>
<keyword evidence="2" id="KW-0004">4Fe-4S</keyword>
<dbReference type="PROSITE" id="PS51379">
    <property type="entry name" value="4FE4S_FER_2"/>
    <property type="match status" value="2"/>
</dbReference>
<keyword evidence="7" id="KW-0472">Membrane</keyword>
<keyword evidence="7" id="KW-0812">Transmembrane</keyword>
<accession>A0ABY8EHF0</accession>
<evidence type="ECO:0000259" key="8">
    <source>
        <dbReference type="PROSITE" id="PS51379"/>
    </source>
</evidence>
<dbReference type="Pfam" id="PF12801">
    <property type="entry name" value="Fer4_5"/>
    <property type="match status" value="3"/>
</dbReference>
<dbReference type="InterPro" id="IPR017896">
    <property type="entry name" value="4Fe4S_Fe-S-bd"/>
</dbReference>
<dbReference type="InterPro" id="IPR051684">
    <property type="entry name" value="Electron_Trans/Redox"/>
</dbReference>
<dbReference type="EMBL" id="CP120733">
    <property type="protein sequence ID" value="WFD11189.1"/>
    <property type="molecule type" value="Genomic_DNA"/>
</dbReference>
<feature type="transmembrane region" description="Helical" evidence="7">
    <location>
        <begin position="69"/>
        <end position="95"/>
    </location>
</feature>
<gene>
    <name evidence="9" type="ORF">P4S50_03675</name>
</gene>
<dbReference type="Pfam" id="PF00037">
    <property type="entry name" value="Fer4"/>
    <property type="match status" value="1"/>
</dbReference>
<dbReference type="Gene3D" id="3.30.70.20">
    <property type="match status" value="1"/>
</dbReference>